<gene>
    <name evidence="2" type="ORF">PCOS0759_LOCUS393</name>
</gene>
<proteinExistence type="predicted"/>
<dbReference type="EMBL" id="HBGD01000513">
    <property type="protein sequence ID" value="CAD9077162.1"/>
    <property type="molecule type" value="Transcribed_RNA"/>
</dbReference>
<dbReference type="PANTHER" id="PTHR13318">
    <property type="entry name" value="PARTNER OF PAIRED, ISOFORM B-RELATED"/>
    <property type="match status" value="1"/>
</dbReference>
<dbReference type="SUPFAM" id="SSF52047">
    <property type="entry name" value="RNI-like"/>
    <property type="match status" value="3"/>
</dbReference>
<reference evidence="2" key="1">
    <citation type="submission" date="2021-01" db="EMBL/GenBank/DDBJ databases">
        <authorList>
            <person name="Corre E."/>
            <person name="Pelletier E."/>
            <person name="Niang G."/>
            <person name="Scheremetjew M."/>
            <person name="Finn R."/>
            <person name="Kale V."/>
            <person name="Holt S."/>
            <person name="Cochrane G."/>
            <person name="Meng A."/>
            <person name="Brown T."/>
            <person name="Cohen L."/>
        </authorList>
    </citation>
    <scope>NUCLEOTIDE SEQUENCE</scope>
    <source>
        <strain evidence="2">WS</strain>
    </source>
</reference>
<dbReference type="InterPro" id="IPR001810">
    <property type="entry name" value="F-box_dom"/>
</dbReference>
<dbReference type="Gene3D" id="1.20.1280.50">
    <property type="match status" value="1"/>
</dbReference>
<protein>
    <recommendedName>
        <fullName evidence="1">F-box domain-containing protein</fullName>
    </recommendedName>
</protein>
<dbReference type="AlphaFoldDB" id="A0A7S1KL05"/>
<dbReference type="InterPro" id="IPR032675">
    <property type="entry name" value="LRR_dom_sf"/>
</dbReference>
<feature type="domain" description="F-box" evidence="1">
    <location>
        <begin position="109"/>
        <end position="146"/>
    </location>
</feature>
<dbReference type="Pfam" id="PF12937">
    <property type="entry name" value="F-box-like"/>
    <property type="match status" value="1"/>
</dbReference>
<evidence type="ECO:0000313" key="2">
    <source>
        <dbReference type="EMBL" id="CAD9077162.1"/>
    </source>
</evidence>
<dbReference type="SMART" id="SM00367">
    <property type="entry name" value="LRR_CC"/>
    <property type="match status" value="10"/>
</dbReference>
<dbReference type="SUPFAM" id="SSF81383">
    <property type="entry name" value="F-box domain"/>
    <property type="match status" value="1"/>
</dbReference>
<dbReference type="SUPFAM" id="SSF52058">
    <property type="entry name" value="L domain-like"/>
    <property type="match status" value="1"/>
</dbReference>
<evidence type="ECO:0000259" key="1">
    <source>
        <dbReference type="Pfam" id="PF12937"/>
    </source>
</evidence>
<dbReference type="InterPro" id="IPR006553">
    <property type="entry name" value="Leu-rich_rpt_Cys-con_subtyp"/>
</dbReference>
<dbReference type="Gene3D" id="3.80.10.10">
    <property type="entry name" value="Ribonuclease Inhibitor"/>
    <property type="match status" value="3"/>
</dbReference>
<dbReference type="InterPro" id="IPR036047">
    <property type="entry name" value="F-box-like_dom_sf"/>
</dbReference>
<organism evidence="2">
    <name type="scientific">Percolomonas cosmopolitus</name>
    <dbReference type="NCBI Taxonomy" id="63605"/>
    <lineage>
        <taxon>Eukaryota</taxon>
        <taxon>Discoba</taxon>
        <taxon>Heterolobosea</taxon>
        <taxon>Tetramitia</taxon>
        <taxon>Eutetramitia</taxon>
        <taxon>Percolomonadidae</taxon>
        <taxon>Percolomonas</taxon>
    </lineage>
</organism>
<accession>A0A7S1KL05</accession>
<dbReference type="GO" id="GO:0019005">
    <property type="term" value="C:SCF ubiquitin ligase complex"/>
    <property type="evidence" value="ECO:0007669"/>
    <property type="project" value="TreeGrafter"/>
</dbReference>
<sequence length="1019" mass="114001">MKRKYSCMQSGAKIDDAATSFGNNNHEVSLAAIQQHESNVSVAQNASSSLSPIMTNPLLKMASAGAQQQQQHLFQPHFNNQQARKRVRKSFSYASGGCSGSYELFSPYVLASILSFLSHKELIVTISSVSKYWYEVSRNSFLWHTMQNYECFSTKLDRGNLASLTNLLRELFVENSLREYEHFTDASSASALRALTGHSLVASDAEALFSSEGALDNAVSTTTTTPLPHFVKYCPVRNLHLPKQVANLDETHKLKALLELCPVLTEMHLPQRDSVQCQSLTDHGLYLLSTMCAQLHTVNLSTHDQISNEGINYMALNLHNQLRNLVLDHCYRVNCDALIDLLSRCTRLKSLSALFCRSCIFNEEKLMRLTPHMKHLESISIEVHTEHSGDLSSLGRYAKNLTTLHLRGWDSMESYALSNLLSQMRNLQNLTISCSGNPSIGHVTLRHANLKHFSISRCKLLHMVHFDCPQLETFFAESIQTIHGISFEAPQLSTIKMRSTNLEKVNWSKMVQNCSALEEFDLLDCLGVTDIALSSESLKTVSVLWCNDLEKLHIKSPSVEALNVDGCMQLQQAHIVAPSLTRCEMFQSVHQNYPELKHLTLVAHRLGSLSLLRCINLQTVNLKSESLTDLDLSGCKRLETLSVQCPKVSRMAVSAPKVSGEQILKLPLECPRVELLNILNMKHLKDNCFESMCTKWPTLTALSISGCSALEKPSLVLSLLKGLHVSNCKRLQSLEIHSKQLQRCIFKTCPQLTHESIQNLASNSLLMLEVAQCNTVTSLTLKSALLQSLVVKSCNSLKKIAVGCARLSNLMVSGCEQFTALRPLGVSPTCAQAVFQECPRLGDSLGSDLSKLAPNLRKLTLWNCAVERPTFTSKSLQQVIVNRCRTLREVKFESNVKDLMCRLEGCPQLQVTNFSQLFPFQEKGIRFLQIVDCGISDFEMCHSAVRCINVSQCRQLHTLNLQSRRMERCLVKDCTLLESISLRGSGRTQCKIEDCTKLTPDHLRTEGCARVHTQNIAQR</sequence>
<name>A0A7S1KL05_9EUKA</name>
<dbReference type="GO" id="GO:0031146">
    <property type="term" value="P:SCF-dependent proteasomal ubiquitin-dependent protein catabolic process"/>
    <property type="evidence" value="ECO:0007669"/>
    <property type="project" value="TreeGrafter"/>
</dbReference>